<dbReference type="PANTHER" id="PTHR40033">
    <property type="entry name" value="NA(+)-MALATE SYMPORTER"/>
    <property type="match status" value="1"/>
</dbReference>
<accession>A0A8H2NU19</accession>
<organism evidence="2 3">
    <name type="scientific">Pseudomonas fluorescens</name>
    <dbReference type="NCBI Taxonomy" id="294"/>
    <lineage>
        <taxon>Bacteria</taxon>
        <taxon>Pseudomonadati</taxon>
        <taxon>Pseudomonadota</taxon>
        <taxon>Gammaproteobacteria</taxon>
        <taxon>Pseudomonadales</taxon>
        <taxon>Pseudomonadaceae</taxon>
        <taxon>Pseudomonas</taxon>
    </lineage>
</organism>
<evidence type="ECO:0000313" key="3">
    <source>
        <dbReference type="Proteomes" id="UP000325723"/>
    </source>
</evidence>
<evidence type="ECO:0000256" key="1">
    <source>
        <dbReference type="SAM" id="Phobius"/>
    </source>
</evidence>
<feature type="transmembrane region" description="Helical" evidence="1">
    <location>
        <begin position="5"/>
        <end position="20"/>
    </location>
</feature>
<dbReference type="Pfam" id="PF03390">
    <property type="entry name" value="2HCT"/>
    <property type="match status" value="1"/>
</dbReference>
<evidence type="ECO:0000313" key="2">
    <source>
        <dbReference type="EMBL" id="VVP21515.1"/>
    </source>
</evidence>
<dbReference type="GO" id="GO:0016020">
    <property type="term" value="C:membrane"/>
    <property type="evidence" value="ECO:0007669"/>
    <property type="project" value="InterPro"/>
</dbReference>
<comment type="caution">
    <text evidence="2">The sequence shown here is derived from an EMBL/GenBank/DDBJ whole genome shotgun (WGS) entry which is preliminary data.</text>
</comment>
<proteinExistence type="predicted"/>
<keyword evidence="1" id="KW-0812">Transmembrane</keyword>
<sequence length="86" mass="8999">MSAAFIWPIMIGLGMLYVPLDSVVKVFSVGYVLVCVSVVGSMTVAGFFIGKVMKMHPIESAIVTCCHSGLGVTGDVAILSASNRMS</sequence>
<name>A0A8H2NU19_PSEFL</name>
<dbReference type="Proteomes" id="UP000325723">
    <property type="component" value="Unassembled WGS sequence"/>
</dbReference>
<protein>
    <submittedName>
        <fullName evidence="2">Citrate/malate transporter</fullName>
    </submittedName>
</protein>
<gene>
    <name evidence="2" type="primary">cimH</name>
    <name evidence="2" type="ORF">PS900_03877</name>
</gene>
<dbReference type="GO" id="GO:0008514">
    <property type="term" value="F:organic anion transmembrane transporter activity"/>
    <property type="evidence" value="ECO:0007669"/>
    <property type="project" value="InterPro"/>
</dbReference>
<reference evidence="2 3" key="1">
    <citation type="submission" date="2019-09" db="EMBL/GenBank/DDBJ databases">
        <authorList>
            <person name="Chandra G."/>
            <person name="Truman W A."/>
        </authorList>
    </citation>
    <scope>NUCLEOTIDE SEQUENCE [LARGE SCALE GENOMIC DNA]</scope>
    <source>
        <strain evidence="2">PS900</strain>
    </source>
</reference>
<dbReference type="EMBL" id="CABVIE010000012">
    <property type="protein sequence ID" value="VVP21515.1"/>
    <property type="molecule type" value="Genomic_DNA"/>
</dbReference>
<feature type="transmembrane region" description="Helical" evidence="1">
    <location>
        <begin position="26"/>
        <end position="49"/>
    </location>
</feature>
<dbReference type="AlphaFoldDB" id="A0A8H2NU19"/>
<dbReference type="PANTHER" id="PTHR40033:SF1">
    <property type="entry name" value="CITRATE-SODIUM SYMPORTER"/>
    <property type="match status" value="1"/>
</dbReference>
<dbReference type="InterPro" id="IPR004679">
    <property type="entry name" value="2-OHcarboxylate_transport"/>
</dbReference>
<keyword evidence="1" id="KW-1133">Transmembrane helix</keyword>
<keyword evidence="1" id="KW-0472">Membrane</keyword>